<accession>A0A8H3HPC7</accession>
<evidence type="ECO:0000256" key="5">
    <source>
        <dbReference type="ARBA" id="ARBA00022840"/>
    </source>
</evidence>
<feature type="domain" description="Protein kinase" evidence="6">
    <location>
        <begin position="1"/>
        <end position="117"/>
    </location>
</feature>
<dbReference type="Proteomes" id="UP000663850">
    <property type="component" value="Unassembled WGS sequence"/>
</dbReference>
<keyword evidence="3" id="KW-0547">Nucleotide-binding</keyword>
<keyword evidence="5" id="KW-0067">ATP-binding</keyword>
<evidence type="ECO:0000259" key="6">
    <source>
        <dbReference type="PROSITE" id="PS50011"/>
    </source>
</evidence>
<gene>
    <name evidence="7" type="ORF">RDB_LOCUS137533</name>
</gene>
<dbReference type="GO" id="GO:0004674">
    <property type="term" value="F:protein serine/threonine kinase activity"/>
    <property type="evidence" value="ECO:0007669"/>
    <property type="project" value="UniProtKB-KW"/>
</dbReference>
<evidence type="ECO:0000256" key="2">
    <source>
        <dbReference type="ARBA" id="ARBA00022679"/>
    </source>
</evidence>
<comment type="caution">
    <text evidence="7">The sequence shown here is derived from an EMBL/GenBank/DDBJ whole genome shotgun (WGS) entry which is preliminary data.</text>
</comment>
<proteinExistence type="predicted"/>
<dbReference type="PROSITE" id="PS50011">
    <property type="entry name" value="PROTEIN_KINASE_DOM"/>
    <property type="match status" value="1"/>
</dbReference>
<keyword evidence="2" id="KW-0808">Transferase</keyword>
<keyword evidence="1" id="KW-0723">Serine/threonine-protein kinase</keyword>
<dbReference type="GO" id="GO:0005524">
    <property type="term" value="F:ATP binding"/>
    <property type="evidence" value="ECO:0007669"/>
    <property type="project" value="UniProtKB-KW"/>
</dbReference>
<name>A0A8H3HPC7_9AGAM</name>
<dbReference type="EMBL" id="CAJMWZ010007230">
    <property type="protein sequence ID" value="CAE6534653.1"/>
    <property type="molecule type" value="Genomic_DNA"/>
</dbReference>
<dbReference type="InterPro" id="IPR000719">
    <property type="entry name" value="Prot_kinase_dom"/>
</dbReference>
<dbReference type="PANTHER" id="PTHR11584:SF394">
    <property type="entry name" value="APOPTOTIC SIGNAL-REGULATING KINASE 1, ISOFORM C"/>
    <property type="match status" value="1"/>
</dbReference>
<dbReference type="InterPro" id="IPR011009">
    <property type="entry name" value="Kinase-like_dom_sf"/>
</dbReference>
<organism evidence="7 8">
    <name type="scientific">Rhizoctonia solani</name>
    <dbReference type="NCBI Taxonomy" id="456999"/>
    <lineage>
        <taxon>Eukaryota</taxon>
        <taxon>Fungi</taxon>
        <taxon>Dikarya</taxon>
        <taxon>Basidiomycota</taxon>
        <taxon>Agaricomycotina</taxon>
        <taxon>Agaricomycetes</taxon>
        <taxon>Cantharellales</taxon>
        <taxon>Ceratobasidiaceae</taxon>
        <taxon>Rhizoctonia</taxon>
    </lineage>
</organism>
<evidence type="ECO:0000256" key="3">
    <source>
        <dbReference type="ARBA" id="ARBA00022741"/>
    </source>
</evidence>
<reference evidence="7" key="1">
    <citation type="submission" date="2021-01" db="EMBL/GenBank/DDBJ databases">
        <authorList>
            <person name="Kaushik A."/>
        </authorList>
    </citation>
    <scope>NUCLEOTIDE SEQUENCE</scope>
    <source>
        <strain evidence="7">Type strain: AG8-Rh-89/</strain>
    </source>
</reference>
<dbReference type="AlphaFoldDB" id="A0A8H3HPC7"/>
<evidence type="ECO:0000256" key="1">
    <source>
        <dbReference type="ARBA" id="ARBA00022527"/>
    </source>
</evidence>
<keyword evidence="4" id="KW-0418">Kinase</keyword>
<dbReference type="Gene3D" id="1.10.510.10">
    <property type="entry name" value="Transferase(Phosphotransferase) domain 1"/>
    <property type="match status" value="1"/>
</dbReference>
<evidence type="ECO:0000313" key="7">
    <source>
        <dbReference type="EMBL" id="CAE6534653.1"/>
    </source>
</evidence>
<protein>
    <recommendedName>
        <fullName evidence="6">Protein kinase domain-containing protein</fullName>
    </recommendedName>
</protein>
<evidence type="ECO:0000313" key="8">
    <source>
        <dbReference type="Proteomes" id="UP000663850"/>
    </source>
</evidence>
<dbReference type="PANTHER" id="PTHR11584">
    <property type="entry name" value="SERINE/THREONINE PROTEIN KINASE"/>
    <property type="match status" value="1"/>
</dbReference>
<dbReference type="SUPFAM" id="SSF56112">
    <property type="entry name" value="Protein kinase-like (PK-like)"/>
    <property type="match status" value="1"/>
</dbReference>
<dbReference type="Pfam" id="PF00069">
    <property type="entry name" value="Pkinase"/>
    <property type="match status" value="1"/>
</dbReference>
<evidence type="ECO:0000256" key="4">
    <source>
        <dbReference type="ARBA" id="ARBA00022777"/>
    </source>
</evidence>
<sequence>MEYITKHPDVDRPELCTQIACGLAYLHSMGTIHGDIKGENVLVAQNGVAMLTDFGSTILKNYSIKFSGDQVNGLSIRWAAPEHLMGVRGLGSKPADVYSLGMRVEVKLWKYESIRSL</sequence>